<name>A0A0G0ZSB2_9BACT</name>
<accession>A0A0G0ZSB2</accession>
<protein>
    <submittedName>
        <fullName evidence="1">Uncharacterized protein</fullName>
    </submittedName>
</protein>
<comment type="caution">
    <text evidence="1">The sequence shown here is derived from an EMBL/GenBank/DDBJ whole genome shotgun (WGS) entry which is preliminary data.</text>
</comment>
<sequence>MHKRYLTKEEIENRRDAVVDEIADLALNRFAGLRKYEIEERKRMAELFLKLNWLDEI</sequence>
<dbReference type="AlphaFoldDB" id="A0A0G0ZSB2"/>
<dbReference type="Proteomes" id="UP000033859">
    <property type="component" value="Unassembled WGS sequence"/>
</dbReference>
<gene>
    <name evidence="1" type="ORF">UU84_C0053G0002</name>
</gene>
<evidence type="ECO:0000313" key="1">
    <source>
        <dbReference type="EMBL" id="KKS24906.1"/>
    </source>
</evidence>
<organism evidence="1 2">
    <name type="scientific">Candidatus Yanofskybacteria bacterium GW2011_GWC2_41_9</name>
    <dbReference type="NCBI Taxonomy" id="1619029"/>
    <lineage>
        <taxon>Bacteria</taxon>
        <taxon>Candidatus Yanofskyibacteriota</taxon>
    </lineage>
</organism>
<dbReference type="EMBL" id="LCCE01000053">
    <property type="protein sequence ID" value="KKS24906.1"/>
    <property type="molecule type" value="Genomic_DNA"/>
</dbReference>
<proteinExistence type="predicted"/>
<reference evidence="1 2" key="1">
    <citation type="journal article" date="2015" name="Nature">
        <title>rRNA introns, odd ribosomes, and small enigmatic genomes across a large radiation of phyla.</title>
        <authorList>
            <person name="Brown C.T."/>
            <person name="Hug L.A."/>
            <person name="Thomas B.C."/>
            <person name="Sharon I."/>
            <person name="Castelle C.J."/>
            <person name="Singh A."/>
            <person name="Wilkins M.J."/>
            <person name="Williams K.H."/>
            <person name="Banfield J.F."/>
        </authorList>
    </citation>
    <scope>NUCLEOTIDE SEQUENCE [LARGE SCALE GENOMIC DNA]</scope>
</reference>
<evidence type="ECO:0000313" key="2">
    <source>
        <dbReference type="Proteomes" id="UP000033859"/>
    </source>
</evidence>